<sequence>MATLPTKISIMGAQRLPKPRTHSCFCCNKIEGLAKSLNLHIPKDHSNLSKGSHDRQYHAVVMKQGPSQGRGRKANGGPSWCLTCSSSMHVMEIRSFLMRFSEQVWSLYVSMLRSGHSIAPRSSEAHFARFKVACGDTELDEHLVHRESKGTRLYHLIEVNARVFVSLIQHPKRNKDC</sequence>
<organism evidence="1 2">
    <name type="scientific">Amborella trichopoda</name>
    <dbReference type="NCBI Taxonomy" id="13333"/>
    <lineage>
        <taxon>Eukaryota</taxon>
        <taxon>Viridiplantae</taxon>
        <taxon>Streptophyta</taxon>
        <taxon>Embryophyta</taxon>
        <taxon>Tracheophyta</taxon>
        <taxon>Spermatophyta</taxon>
        <taxon>Magnoliopsida</taxon>
        <taxon>Amborellales</taxon>
        <taxon>Amborellaceae</taxon>
        <taxon>Amborella</taxon>
    </lineage>
</organism>
<gene>
    <name evidence="1" type="ORF">AMTR_s00009p00254230</name>
</gene>
<keyword evidence="2" id="KW-1185">Reference proteome</keyword>
<evidence type="ECO:0000313" key="1">
    <source>
        <dbReference type="EMBL" id="ERM95082.1"/>
    </source>
</evidence>
<dbReference type="EMBL" id="KI397501">
    <property type="protein sequence ID" value="ERM95082.1"/>
    <property type="molecule type" value="Genomic_DNA"/>
</dbReference>
<protein>
    <submittedName>
        <fullName evidence="1">Uncharacterized protein</fullName>
    </submittedName>
</protein>
<dbReference type="AlphaFoldDB" id="W1NGZ9"/>
<proteinExistence type="predicted"/>
<evidence type="ECO:0000313" key="2">
    <source>
        <dbReference type="Proteomes" id="UP000017836"/>
    </source>
</evidence>
<accession>W1NGZ9</accession>
<name>W1NGZ9_AMBTC</name>
<dbReference type="Gramene" id="ERM95082">
    <property type="protein sequence ID" value="ERM95082"/>
    <property type="gene ID" value="AMTR_s00009p00254230"/>
</dbReference>
<dbReference type="Proteomes" id="UP000017836">
    <property type="component" value="Unassembled WGS sequence"/>
</dbReference>
<dbReference type="HOGENOM" id="CLU_1519863_0_0_1"/>
<reference evidence="2" key="1">
    <citation type="journal article" date="2013" name="Science">
        <title>The Amborella genome and the evolution of flowering plants.</title>
        <authorList>
            <consortium name="Amborella Genome Project"/>
        </authorList>
    </citation>
    <scope>NUCLEOTIDE SEQUENCE [LARGE SCALE GENOMIC DNA]</scope>
</reference>